<feature type="transmembrane region" description="Helical" evidence="2">
    <location>
        <begin position="254"/>
        <end position="277"/>
    </location>
</feature>
<feature type="compositionally biased region" description="Low complexity" evidence="1">
    <location>
        <begin position="20"/>
        <end position="42"/>
    </location>
</feature>
<feature type="region of interest" description="Disordered" evidence="1">
    <location>
        <begin position="1"/>
        <end position="85"/>
    </location>
</feature>
<dbReference type="OrthoDB" id="2448307at2759"/>
<proteinExistence type="predicted"/>
<feature type="transmembrane region" description="Helical" evidence="2">
    <location>
        <begin position="399"/>
        <end position="420"/>
    </location>
</feature>
<evidence type="ECO:0000313" key="4">
    <source>
        <dbReference type="Proteomes" id="UP000813385"/>
    </source>
</evidence>
<keyword evidence="2" id="KW-1133">Transmembrane helix</keyword>
<accession>A0A8K0TSF8</accession>
<dbReference type="SUPFAM" id="SSF81995">
    <property type="entry name" value="beta-sandwich domain of Sec23/24"/>
    <property type="match status" value="1"/>
</dbReference>
<organism evidence="3 4">
    <name type="scientific">Plectosphaerella cucumerina</name>
    <dbReference type="NCBI Taxonomy" id="40658"/>
    <lineage>
        <taxon>Eukaryota</taxon>
        <taxon>Fungi</taxon>
        <taxon>Dikarya</taxon>
        <taxon>Ascomycota</taxon>
        <taxon>Pezizomycotina</taxon>
        <taxon>Sordariomycetes</taxon>
        <taxon>Hypocreomycetidae</taxon>
        <taxon>Glomerellales</taxon>
        <taxon>Plectosphaerellaceae</taxon>
        <taxon>Plectosphaerella</taxon>
    </lineage>
</organism>
<keyword evidence="4" id="KW-1185">Reference proteome</keyword>
<reference evidence="3" key="1">
    <citation type="journal article" date="2021" name="Nat. Commun.">
        <title>Genetic determinants of endophytism in the Arabidopsis root mycobiome.</title>
        <authorList>
            <person name="Mesny F."/>
            <person name="Miyauchi S."/>
            <person name="Thiergart T."/>
            <person name="Pickel B."/>
            <person name="Atanasova L."/>
            <person name="Karlsson M."/>
            <person name="Huettel B."/>
            <person name="Barry K.W."/>
            <person name="Haridas S."/>
            <person name="Chen C."/>
            <person name="Bauer D."/>
            <person name="Andreopoulos W."/>
            <person name="Pangilinan J."/>
            <person name="LaButti K."/>
            <person name="Riley R."/>
            <person name="Lipzen A."/>
            <person name="Clum A."/>
            <person name="Drula E."/>
            <person name="Henrissat B."/>
            <person name="Kohler A."/>
            <person name="Grigoriev I.V."/>
            <person name="Martin F.M."/>
            <person name="Hacquard S."/>
        </authorList>
    </citation>
    <scope>NUCLEOTIDE SEQUENCE</scope>
    <source>
        <strain evidence="3">MPI-CAGE-AT-0016</strain>
    </source>
</reference>
<keyword evidence="2" id="KW-0812">Transmembrane</keyword>
<evidence type="ECO:0000256" key="1">
    <source>
        <dbReference type="SAM" id="MobiDB-lite"/>
    </source>
</evidence>
<feature type="transmembrane region" description="Helical" evidence="2">
    <location>
        <begin position="361"/>
        <end position="379"/>
    </location>
</feature>
<feature type="compositionally biased region" description="Polar residues" evidence="1">
    <location>
        <begin position="8"/>
        <end position="19"/>
    </location>
</feature>
<dbReference type="AlphaFoldDB" id="A0A8K0TSF8"/>
<evidence type="ECO:0000256" key="2">
    <source>
        <dbReference type="SAM" id="Phobius"/>
    </source>
</evidence>
<dbReference type="PANTHER" id="PTHR34391">
    <property type="entry name" value="UPF0658 GOLGI APPARATUS MEMBRANE PROTEIN C1952.10C-RELATED"/>
    <property type="match status" value="1"/>
</dbReference>
<feature type="transmembrane region" description="Helical" evidence="2">
    <location>
        <begin position="181"/>
        <end position="200"/>
    </location>
</feature>
<dbReference type="Proteomes" id="UP000813385">
    <property type="component" value="Unassembled WGS sequence"/>
</dbReference>
<dbReference type="InterPro" id="IPR040410">
    <property type="entry name" value="UPF0658_Golgi"/>
</dbReference>
<name>A0A8K0TSF8_9PEZI</name>
<comment type="caution">
    <text evidence="3">The sequence shown here is derived from an EMBL/GenBank/DDBJ whole genome shotgun (WGS) entry which is preliminary data.</text>
</comment>
<feature type="transmembrane region" description="Helical" evidence="2">
    <location>
        <begin position="207"/>
        <end position="227"/>
    </location>
</feature>
<feature type="transmembrane region" description="Helical" evidence="2">
    <location>
        <begin position="140"/>
        <end position="161"/>
    </location>
</feature>
<sequence length="464" mass="52430">MSGRQESRGSLLSESSYPNYQQQYGQSYDQQYPSSYPQQQTYAAGSSYQDPQYLDPSYAQQYQQPQSHQYQPQSPQHYPVPAASAPITPLPQASPAIEPTFNQGYAYREGLAPSTMNGSSPSNNTGKGWFSFMGSTWPRAFFFITLIQCVICLIFEAYVFAVFQNGLTDRASVLKSEARTIPTFLALFIFCFLYEAAVTWDALRNKNTIQVIGVCIANLAIMIYAAIQIDEIMIAVEKLDSAANPDMWEDMRPFLVAIPCIFALGTVCMSFVAWKLYQVFAWDILKTIGADYRMKQRFLHYQIYIALLKFDFFFFLGFTVQFLVIVGDIEVVEYALTAAAIPVTIGILMSAAYFTRREIKPGVIVVIILYIGGLSYFVFKLVRIYQPYYSAFYIAVRKSLTAFTVVTILLIILTIANAIVCMRNFGNGLKEHLNKKKTIEKNTDLNSVSLQDVKPQMASRMTID</sequence>
<protein>
    <submittedName>
        <fullName evidence="3">Uncharacterized protein</fullName>
    </submittedName>
</protein>
<dbReference type="EMBL" id="JAGPXD010000002">
    <property type="protein sequence ID" value="KAH7368572.1"/>
    <property type="molecule type" value="Genomic_DNA"/>
</dbReference>
<evidence type="ECO:0000313" key="3">
    <source>
        <dbReference type="EMBL" id="KAH7368572.1"/>
    </source>
</evidence>
<feature type="transmembrane region" description="Helical" evidence="2">
    <location>
        <begin position="331"/>
        <end position="354"/>
    </location>
</feature>
<feature type="transmembrane region" description="Helical" evidence="2">
    <location>
        <begin position="298"/>
        <end position="325"/>
    </location>
</feature>
<keyword evidence="2" id="KW-0472">Membrane</keyword>
<dbReference type="GO" id="GO:0005794">
    <property type="term" value="C:Golgi apparatus"/>
    <property type="evidence" value="ECO:0007669"/>
    <property type="project" value="TreeGrafter"/>
</dbReference>
<feature type="compositionally biased region" description="Low complexity" evidence="1">
    <location>
        <begin position="56"/>
        <end position="79"/>
    </location>
</feature>
<dbReference type="PANTHER" id="PTHR34391:SF1">
    <property type="entry name" value="UPF0658 GOLGI APPARATUS MEMBRANE PROTEIN C1952.10C-RELATED"/>
    <property type="match status" value="1"/>
</dbReference>
<gene>
    <name evidence="3" type="ORF">B0T11DRAFT_65699</name>
</gene>